<evidence type="ECO:0000313" key="1">
    <source>
        <dbReference type="EMBL" id="OAN28445.1"/>
    </source>
</evidence>
<dbReference type="RefSeq" id="WP_064308196.1">
    <property type="nucleotide sequence ID" value="NZ_LWCR01000022.1"/>
</dbReference>
<evidence type="ECO:0000313" key="2">
    <source>
        <dbReference type="Proteomes" id="UP000078356"/>
    </source>
</evidence>
<dbReference type="EMBL" id="LWCR01000022">
    <property type="protein sequence ID" value="OAN28445.1"/>
    <property type="molecule type" value="Genomic_DNA"/>
</dbReference>
<dbReference type="Proteomes" id="UP000078356">
    <property type="component" value="Unassembled WGS sequence"/>
</dbReference>
<sequence>MGRTVPIRFNTEQLARVEEAAALAGYKHLSAYIRDRVLATDKGTHRPGVEDWAEQQRMLGLLESIAQEQTRNRAILTVAIYLIRQNVTQGKVNELRAKLQHLDGAEDALAVLLPELANDIERLTGED</sequence>
<proteinExistence type="predicted"/>
<name>A0A178LDC2_9PSED</name>
<evidence type="ECO:0008006" key="3">
    <source>
        <dbReference type="Google" id="ProtNLM"/>
    </source>
</evidence>
<dbReference type="OrthoDB" id="6952748at2"/>
<protein>
    <recommendedName>
        <fullName evidence="3">Conjugal transfer protein TraA</fullName>
    </recommendedName>
</protein>
<reference evidence="1 2" key="1">
    <citation type="submission" date="2016-04" db="EMBL/GenBank/DDBJ databases">
        <title>Draft Genome Sequences of Staphylococcus capitis Strain H36, S. capitis Strain H65, S. cohnii Strain H62, S. hominis Strain H69, Mycobacterium iranicum Strain H39, Plantibacter sp. Strain H53, Pseudomonas oryzihabitans Strain H72, and Microbacterium sp. Strain H83, isolated from residential settings.</title>
        <authorList>
            <person name="Lymperopoulou D."/>
            <person name="Adams R.I."/>
            <person name="Lindow S."/>
            <person name="Coil D.A."/>
            <person name="Jospin G."/>
            <person name="Eisen J.A."/>
        </authorList>
    </citation>
    <scope>NUCLEOTIDE SEQUENCE [LARGE SCALE GENOMIC DNA]</scope>
    <source>
        <strain evidence="1 2">H72</strain>
    </source>
</reference>
<accession>A0A178LDC2</accession>
<comment type="caution">
    <text evidence="1">The sequence shown here is derived from an EMBL/GenBank/DDBJ whole genome shotgun (WGS) entry which is preliminary data.</text>
</comment>
<gene>
    <name evidence="1" type="ORF">A4V15_20575</name>
</gene>
<organism evidence="1 2">
    <name type="scientific">Pseudomonas oryzihabitans</name>
    <dbReference type="NCBI Taxonomy" id="47885"/>
    <lineage>
        <taxon>Bacteria</taxon>
        <taxon>Pseudomonadati</taxon>
        <taxon>Pseudomonadota</taxon>
        <taxon>Gammaproteobacteria</taxon>
        <taxon>Pseudomonadales</taxon>
        <taxon>Pseudomonadaceae</taxon>
        <taxon>Pseudomonas</taxon>
    </lineage>
</organism>
<dbReference type="AlphaFoldDB" id="A0A178LDC2"/>